<proteinExistence type="predicted"/>
<feature type="region of interest" description="Disordered" evidence="1">
    <location>
        <begin position="56"/>
        <end position="83"/>
    </location>
</feature>
<sequence>MHIHANNNLLLASIGAGREELSEIQAKRAAEVRKRLASASRLADDSDSEVLLGPAPRVEARDYEAEPQSGDEDSFGRLFSVKV</sequence>
<keyword evidence="3" id="KW-1185">Reference proteome</keyword>
<evidence type="ECO:0000256" key="1">
    <source>
        <dbReference type="SAM" id="MobiDB-lite"/>
    </source>
</evidence>
<gene>
    <name evidence="2" type="ORF">HDF16_003077</name>
</gene>
<dbReference type="AlphaFoldDB" id="A0A7W7ZEQ4"/>
<name>A0A7W7ZEQ4_9BACT</name>
<dbReference type="RefSeq" id="WP_184217969.1">
    <property type="nucleotide sequence ID" value="NZ_JACHIP010000004.1"/>
</dbReference>
<reference evidence="2 3" key="1">
    <citation type="submission" date="2020-08" db="EMBL/GenBank/DDBJ databases">
        <title>Genomic Encyclopedia of Type Strains, Phase IV (KMG-V): Genome sequencing to study the core and pangenomes of soil and plant-associated prokaryotes.</title>
        <authorList>
            <person name="Whitman W."/>
        </authorList>
    </citation>
    <scope>NUCLEOTIDE SEQUENCE [LARGE SCALE GENOMIC DNA]</scope>
    <source>
        <strain evidence="2 3">M8UP14</strain>
    </source>
</reference>
<protein>
    <submittedName>
        <fullName evidence="2">Uncharacterized protein</fullName>
    </submittedName>
</protein>
<evidence type="ECO:0000313" key="3">
    <source>
        <dbReference type="Proteomes" id="UP000540989"/>
    </source>
</evidence>
<accession>A0A7W7ZEQ4</accession>
<organism evidence="2 3">
    <name type="scientific">Granulicella aggregans</name>
    <dbReference type="NCBI Taxonomy" id="474949"/>
    <lineage>
        <taxon>Bacteria</taxon>
        <taxon>Pseudomonadati</taxon>
        <taxon>Acidobacteriota</taxon>
        <taxon>Terriglobia</taxon>
        <taxon>Terriglobales</taxon>
        <taxon>Acidobacteriaceae</taxon>
        <taxon>Granulicella</taxon>
    </lineage>
</organism>
<dbReference type="Proteomes" id="UP000540989">
    <property type="component" value="Unassembled WGS sequence"/>
</dbReference>
<comment type="caution">
    <text evidence="2">The sequence shown here is derived from an EMBL/GenBank/DDBJ whole genome shotgun (WGS) entry which is preliminary data.</text>
</comment>
<evidence type="ECO:0000313" key="2">
    <source>
        <dbReference type="EMBL" id="MBB5058363.1"/>
    </source>
</evidence>
<dbReference type="EMBL" id="JACHIP010000004">
    <property type="protein sequence ID" value="MBB5058363.1"/>
    <property type="molecule type" value="Genomic_DNA"/>
</dbReference>